<feature type="non-terminal residue" evidence="1">
    <location>
        <position position="1"/>
    </location>
</feature>
<dbReference type="AlphaFoldDB" id="A0A816JCS6"/>
<accession>A0A816JCS6</accession>
<protein>
    <submittedName>
        <fullName evidence="1">(rape) hypothetical protein</fullName>
    </submittedName>
</protein>
<gene>
    <name evidence="1" type="ORF">DARMORV10_C09P46130.1</name>
</gene>
<evidence type="ECO:0000313" key="1">
    <source>
        <dbReference type="EMBL" id="CAF1761509.1"/>
    </source>
</evidence>
<name>A0A816JCS6_BRANA</name>
<proteinExistence type="predicted"/>
<dbReference type="Proteomes" id="UP001295469">
    <property type="component" value="Chromosome C09"/>
</dbReference>
<organism evidence="1">
    <name type="scientific">Brassica napus</name>
    <name type="common">Rape</name>
    <dbReference type="NCBI Taxonomy" id="3708"/>
    <lineage>
        <taxon>Eukaryota</taxon>
        <taxon>Viridiplantae</taxon>
        <taxon>Streptophyta</taxon>
        <taxon>Embryophyta</taxon>
        <taxon>Tracheophyta</taxon>
        <taxon>Spermatophyta</taxon>
        <taxon>Magnoliopsida</taxon>
        <taxon>eudicotyledons</taxon>
        <taxon>Gunneridae</taxon>
        <taxon>Pentapetalae</taxon>
        <taxon>rosids</taxon>
        <taxon>malvids</taxon>
        <taxon>Brassicales</taxon>
        <taxon>Brassicaceae</taxon>
        <taxon>Brassiceae</taxon>
        <taxon>Brassica</taxon>
    </lineage>
</organism>
<reference evidence="1" key="1">
    <citation type="submission" date="2021-01" db="EMBL/GenBank/DDBJ databases">
        <authorList>
            <consortium name="Genoscope - CEA"/>
            <person name="William W."/>
        </authorList>
    </citation>
    <scope>NUCLEOTIDE SEQUENCE</scope>
</reference>
<dbReference type="EMBL" id="HG994373">
    <property type="protein sequence ID" value="CAF1761509.1"/>
    <property type="molecule type" value="Genomic_DNA"/>
</dbReference>
<sequence length="51" mass="5754">NSFDDKYVLTRLNAKKKSVLNDSIASKHHHVEAIGARLLVLCLSVCYKKII</sequence>